<keyword evidence="2" id="KW-0808">Transferase</keyword>
<proteinExistence type="predicted"/>
<reference evidence="2 3" key="1">
    <citation type="submission" date="2019-05" db="EMBL/GenBank/DDBJ databases">
        <title>Genomes sequences of two Nocardia cyriacigeorgica environmental isolates, type strains Nocardia asteroides ATCC 19247 and Nocardia cyriacigeorgica DSM 44484.</title>
        <authorList>
            <person name="Vautrin F."/>
            <person name="Bergeron E."/>
            <person name="Dubost A."/>
            <person name="Abrouk D."/>
            <person name="Rodriguez Nava V."/>
            <person name="Pujic P."/>
        </authorList>
    </citation>
    <scope>NUCLEOTIDE SEQUENCE [LARGE SCALE GENOMIC DNA]</scope>
    <source>
        <strain evidence="2 3">EML 1456</strain>
    </source>
</reference>
<dbReference type="OrthoDB" id="9797252at2"/>
<dbReference type="InterPro" id="IPR029063">
    <property type="entry name" value="SAM-dependent_MTases_sf"/>
</dbReference>
<evidence type="ECO:0000313" key="3">
    <source>
        <dbReference type="Proteomes" id="UP000308349"/>
    </source>
</evidence>
<dbReference type="Pfam" id="PF08241">
    <property type="entry name" value="Methyltransf_11"/>
    <property type="match status" value="1"/>
</dbReference>
<dbReference type="GO" id="GO:0032259">
    <property type="term" value="P:methylation"/>
    <property type="evidence" value="ECO:0007669"/>
    <property type="project" value="UniProtKB-KW"/>
</dbReference>
<dbReference type="InterPro" id="IPR013216">
    <property type="entry name" value="Methyltransf_11"/>
</dbReference>
<protein>
    <submittedName>
        <fullName evidence="2">Class I SAM-dependent methyltransferase</fullName>
    </submittedName>
</protein>
<dbReference type="RefSeq" id="WP_138458846.1">
    <property type="nucleotide sequence ID" value="NZ_VBUU01000044.1"/>
</dbReference>
<evidence type="ECO:0000313" key="2">
    <source>
        <dbReference type="EMBL" id="TLF94962.1"/>
    </source>
</evidence>
<dbReference type="Gene3D" id="3.40.50.150">
    <property type="entry name" value="Vaccinia Virus protein VP39"/>
    <property type="match status" value="1"/>
</dbReference>
<evidence type="ECO:0000259" key="1">
    <source>
        <dbReference type="Pfam" id="PF08241"/>
    </source>
</evidence>
<dbReference type="Proteomes" id="UP000308349">
    <property type="component" value="Unassembled WGS sequence"/>
</dbReference>
<comment type="caution">
    <text evidence="2">The sequence shown here is derived from an EMBL/GenBank/DDBJ whole genome shotgun (WGS) entry which is preliminary data.</text>
</comment>
<dbReference type="InterPro" id="IPR050508">
    <property type="entry name" value="Methyltransf_Superfamily"/>
</dbReference>
<feature type="domain" description="Methyltransferase type 11" evidence="1">
    <location>
        <begin position="68"/>
        <end position="160"/>
    </location>
</feature>
<dbReference type="AlphaFoldDB" id="A0A5R8P5K7"/>
<organism evidence="2 3">
    <name type="scientific">Nocardia cyriacigeorgica</name>
    <dbReference type="NCBI Taxonomy" id="135487"/>
    <lineage>
        <taxon>Bacteria</taxon>
        <taxon>Bacillati</taxon>
        <taxon>Actinomycetota</taxon>
        <taxon>Actinomycetes</taxon>
        <taxon>Mycobacteriales</taxon>
        <taxon>Nocardiaceae</taxon>
        <taxon>Nocardia</taxon>
    </lineage>
</organism>
<dbReference type="GO" id="GO:0008757">
    <property type="term" value="F:S-adenosylmethionine-dependent methyltransferase activity"/>
    <property type="evidence" value="ECO:0007669"/>
    <property type="project" value="InterPro"/>
</dbReference>
<dbReference type="PANTHER" id="PTHR42912">
    <property type="entry name" value="METHYLTRANSFERASE"/>
    <property type="match status" value="1"/>
</dbReference>
<name>A0A5R8P5K7_9NOCA</name>
<sequence length="228" mass="25657">MIAFPSEARTAQHGVARDARRGFNRTVAAFFSVAARAYDQRTLQRTVYQPPQDEMIELLRRSGSRRIVDIGCGTGILTTRIAEELDTEAVYGIDMSPGMLARARQRSLLVHWRNEPAEQLSLPDESVDAVITTTAFHFFNQHLALAEFHRVLKPGGLLAIDALNLRARWAAPMQWLTGTRLSPAATPSPQQMVDLITFAGFELSEQRSVRRPWYSRMVPDVLTVAIRR</sequence>
<dbReference type="EMBL" id="VBUU01000044">
    <property type="protein sequence ID" value="TLF94962.1"/>
    <property type="molecule type" value="Genomic_DNA"/>
</dbReference>
<accession>A0A5R8P5K7</accession>
<gene>
    <name evidence="2" type="ORF">FEK35_28555</name>
</gene>
<keyword evidence="2" id="KW-0489">Methyltransferase</keyword>
<dbReference type="SUPFAM" id="SSF53335">
    <property type="entry name" value="S-adenosyl-L-methionine-dependent methyltransferases"/>
    <property type="match status" value="1"/>
</dbReference>
<dbReference type="CDD" id="cd02440">
    <property type="entry name" value="AdoMet_MTases"/>
    <property type="match status" value="1"/>
</dbReference>